<dbReference type="FunFam" id="3.30.200.20:FF:000603">
    <property type="entry name" value="EKC/KEOPS complex subunit bud32"/>
    <property type="match status" value="1"/>
</dbReference>
<feature type="non-terminal residue" evidence="30">
    <location>
        <position position="1"/>
    </location>
</feature>
<dbReference type="GO" id="GO:0000408">
    <property type="term" value="C:EKC/KEOPS complex"/>
    <property type="evidence" value="ECO:0007669"/>
    <property type="project" value="TreeGrafter"/>
</dbReference>
<keyword evidence="22" id="KW-0010">Activator</keyword>
<evidence type="ECO:0000256" key="1">
    <source>
        <dbReference type="ARBA" id="ARBA00003747"/>
    </source>
</evidence>
<keyword evidence="13" id="KW-0597">Phosphoprotein</keyword>
<evidence type="ECO:0000256" key="16">
    <source>
        <dbReference type="ARBA" id="ARBA00022741"/>
    </source>
</evidence>
<organism evidence="30 31">
    <name type="scientific">Pseudovirgaria hyperparasitica</name>
    <dbReference type="NCBI Taxonomy" id="470096"/>
    <lineage>
        <taxon>Eukaryota</taxon>
        <taxon>Fungi</taxon>
        <taxon>Dikarya</taxon>
        <taxon>Ascomycota</taxon>
        <taxon>Pezizomycotina</taxon>
        <taxon>Dothideomycetes</taxon>
        <taxon>Dothideomycetes incertae sedis</taxon>
        <taxon>Acrospermales</taxon>
        <taxon>Acrospermaceae</taxon>
        <taxon>Pseudovirgaria</taxon>
    </lineage>
</organism>
<dbReference type="InterPro" id="IPR011009">
    <property type="entry name" value="Kinase-like_dom_sf"/>
</dbReference>
<keyword evidence="31" id="KW-1185">Reference proteome</keyword>
<dbReference type="AlphaFoldDB" id="A0A6A6WD27"/>
<feature type="non-terminal residue" evidence="30">
    <location>
        <position position="236"/>
    </location>
</feature>
<evidence type="ECO:0000256" key="13">
    <source>
        <dbReference type="ARBA" id="ARBA00022553"/>
    </source>
</evidence>
<reference evidence="30" key="1">
    <citation type="journal article" date="2020" name="Stud. Mycol.">
        <title>101 Dothideomycetes genomes: a test case for predicting lifestyles and emergence of pathogens.</title>
        <authorList>
            <person name="Haridas S."/>
            <person name="Albert R."/>
            <person name="Binder M."/>
            <person name="Bloem J."/>
            <person name="Labutti K."/>
            <person name="Salamov A."/>
            <person name="Andreopoulos B."/>
            <person name="Baker S."/>
            <person name="Barry K."/>
            <person name="Bills G."/>
            <person name="Bluhm B."/>
            <person name="Cannon C."/>
            <person name="Castanera R."/>
            <person name="Culley D."/>
            <person name="Daum C."/>
            <person name="Ezra D."/>
            <person name="Gonzalez J."/>
            <person name="Henrissat B."/>
            <person name="Kuo A."/>
            <person name="Liang C."/>
            <person name="Lipzen A."/>
            <person name="Lutzoni F."/>
            <person name="Magnuson J."/>
            <person name="Mondo S."/>
            <person name="Nolan M."/>
            <person name="Ohm R."/>
            <person name="Pangilinan J."/>
            <person name="Park H.-J."/>
            <person name="Ramirez L."/>
            <person name="Alfaro M."/>
            <person name="Sun H."/>
            <person name="Tritt A."/>
            <person name="Yoshinaga Y."/>
            <person name="Zwiers L.-H."/>
            <person name="Turgeon B."/>
            <person name="Goodwin S."/>
            <person name="Spatafora J."/>
            <person name="Crous P."/>
            <person name="Grigoriev I."/>
        </authorList>
    </citation>
    <scope>NUCLEOTIDE SEQUENCE</scope>
    <source>
        <strain evidence="30">CBS 121739</strain>
    </source>
</reference>
<gene>
    <name evidence="30" type="ORF">EJ05DRAFT_427127</name>
</gene>
<evidence type="ECO:0000256" key="14">
    <source>
        <dbReference type="ARBA" id="ARBA00022679"/>
    </source>
</evidence>
<evidence type="ECO:0000256" key="11">
    <source>
        <dbReference type="ARBA" id="ARBA00022490"/>
    </source>
</evidence>
<dbReference type="InterPro" id="IPR000719">
    <property type="entry name" value="Prot_kinase_dom"/>
</dbReference>
<name>A0A6A6WD27_9PEZI</name>
<accession>A0A6A6WD27</accession>
<evidence type="ECO:0000256" key="21">
    <source>
        <dbReference type="ARBA" id="ARBA00023015"/>
    </source>
</evidence>
<keyword evidence="24" id="KW-0539">Nucleus</keyword>
<dbReference type="PROSITE" id="PS00109">
    <property type="entry name" value="PROTEIN_KINASE_TYR"/>
    <property type="match status" value="1"/>
</dbReference>
<dbReference type="GO" id="GO:0000781">
    <property type="term" value="C:chromosome, telomeric region"/>
    <property type="evidence" value="ECO:0007669"/>
    <property type="project" value="UniProtKB-SubCell"/>
</dbReference>
<sequence length="236" mass="26034">LLTQGAEALVYRTTHPTPSQPAILKHRPAKPYRHPILDARLSRFRLLSEARMLLKAARAGICVPGVRAADWDAGWLVLEDVGSWTVRRVLREQDGKIDAMLRRVGLEIAKLHRAGCVHGDLTTSNIMLRSQDAPPDSTSAHATDTGAVVEEGKPPLDAPIVLIDFGLAQSSIQHEDRAVDLYVLERAFAATHPIAEPLFKIVLEAYATLKGYSDAKAVLRRLEDVRMRGRKKSMLG</sequence>
<dbReference type="EMBL" id="ML996570">
    <property type="protein sequence ID" value="KAF2759011.1"/>
    <property type="molecule type" value="Genomic_DNA"/>
</dbReference>
<protein>
    <recommendedName>
        <fullName evidence="9">EKC/KEOPS complex subunit BUD32</fullName>
        <ecNumber evidence="7">2.7.11.1</ecNumber>
    </recommendedName>
    <alternativeName>
        <fullName evidence="25 26">Atypical Serine/threonine protein kinase BUD32</fullName>
    </alternativeName>
    <alternativeName>
        <fullName evidence="8">EKC/KEOPS complex subunit bud32</fullName>
    </alternativeName>
</protein>
<comment type="subunit">
    <text evidence="6">Component of the EKC/KEOPS complex composed of at least BUD32, CGI121, GON7, KAE1 and PCC1; the whole complex dimerizes.</text>
</comment>
<dbReference type="GO" id="GO:0008033">
    <property type="term" value="P:tRNA processing"/>
    <property type="evidence" value="ECO:0007669"/>
    <property type="project" value="UniProtKB-KW"/>
</dbReference>
<evidence type="ECO:0000256" key="18">
    <source>
        <dbReference type="ARBA" id="ARBA00022801"/>
    </source>
</evidence>
<dbReference type="InterPro" id="IPR008266">
    <property type="entry name" value="Tyr_kinase_AS"/>
</dbReference>
<evidence type="ECO:0000256" key="2">
    <source>
        <dbReference type="ARBA" id="ARBA00004123"/>
    </source>
</evidence>
<evidence type="ECO:0000256" key="23">
    <source>
        <dbReference type="ARBA" id="ARBA00023163"/>
    </source>
</evidence>
<evidence type="ECO:0000256" key="7">
    <source>
        <dbReference type="ARBA" id="ARBA00012513"/>
    </source>
</evidence>
<dbReference type="GO" id="GO:0005829">
    <property type="term" value="C:cytosol"/>
    <property type="evidence" value="ECO:0007669"/>
    <property type="project" value="TreeGrafter"/>
</dbReference>
<evidence type="ECO:0000256" key="19">
    <source>
        <dbReference type="ARBA" id="ARBA00022840"/>
    </source>
</evidence>
<dbReference type="Pfam" id="PF06293">
    <property type="entry name" value="Kdo"/>
    <property type="match status" value="1"/>
</dbReference>
<dbReference type="PANTHER" id="PTHR12209">
    <property type="entry name" value="NON-SPECIFIC SERINE/THREONINE PROTEIN KINASE"/>
    <property type="match status" value="1"/>
</dbReference>
<evidence type="ECO:0000256" key="8">
    <source>
        <dbReference type="ARBA" id="ARBA00013948"/>
    </source>
</evidence>
<comment type="similarity">
    <text evidence="5">Belongs to the protein kinase superfamily. BUD32 family.</text>
</comment>
<evidence type="ECO:0000259" key="29">
    <source>
        <dbReference type="PROSITE" id="PS50011"/>
    </source>
</evidence>
<proteinExistence type="inferred from homology"/>
<dbReference type="PROSITE" id="PS50011">
    <property type="entry name" value="PROTEIN_KINASE_DOM"/>
    <property type="match status" value="1"/>
</dbReference>
<evidence type="ECO:0000256" key="12">
    <source>
        <dbReference type="ARBA" id="ARBA00022527"/>
    </source>
</evidence>
<feature type="domain" description="Protein kinase" evidence="29">
    <location>
        <begin position="1"/>
        <end position="236"/>
    </location>
</feature>
<keyword evidence="18" id="KW-0378">Hydrolase</keyword>
<dbReference type="RefSeq" id="XP_033601462.1">
    <property type="nucleotide sequence ID" value="XM_033741509.1"/>
</dbReference>
<comment type="catalytic activity">
    <reaction evidence="27">
        <text>L-threonyl-[protein] + ATP = O-phospho-L-threonyl-[protein] + ADP + H(+)</text>
        <dbReference type="Rhea" id="RHEA:46608"/>
        <dbReference type="Rhea" id="RHEA-COMP:11060"/>
        <dbReference type="Rhea" id="RHEA-COMP:11605"/>
        <dbReference type="ChEBI" id="CHEBI:15378"/>
        <dbReference type="ChEBI" id="CHEBI:30013"/>
        <dbReference type="ChEBI" id="CHEBI:30616"/>
        <dbReference type="ChEBI" id="CHEBI:61977"/>
        <dbReference type="ChEBI" id="CHEBI:456216"/>
        <dbReference type="EC" id="2.7.11.1"/>
    </reaction>
</comment>
<evidence type="ECO:0000256" key="22">
    <source>
        <dbReference type="ARBA" id="ARBA00023159"/>
    </source>
</evidence>
<evidence type="ECO:0000256" key="25">
    <source>
        <dbReference type="ARBA" id="ARBA00030980"/>
    </source>
</evidence>
<evidence type="ECO:0000256" key="5">
    <source>
        <dbReference type="ARBA" id="ARBA00010630"/>
    </source>
</evidence>
<evidence type="ECO:0000313" key="30">
    <source>
        <dbReference type="EMBL" id="KAF2759011.1"/>
    </source>
</evidence>
<keyword evidence="12" id="KW-0723">Serine/threonine-protein kinase</keyword>
<keyword evidence="15" id="KW-0819">tRNA processing</keyword>
<dbReference type="GO" id="GO:0070525">
    <property type="term" value="P:tRNA threonylcarbamoyladenosine metabolic process"/>
    <property type="evidence" value="ECO:0007669"/>
    <property type="project" value="TreeGrafter"/>
</dbReference>
<keyword evidence="10" id="KW-0158">Chromosome</keyword>
<keyword evidence="19" id="KW-0067">ATP-binding</keyword>
<keyword evidence="20" id="KW-0779">Telomere</keyword>
<evidence type="ECO:0000256" key="10">
    <source>
        <dbReference type="ARBA" id="ARBA00022454"/>
    </source>
</evidence>
<dbReference type="Proteomes" id="UP000799437">
    <property type="component" value="Unassembled WGS sequence"/>
</dbReference>
<evidence type="ECO:0000256" key="4">
    <source>
        <dbReference type="ARBA" id="ARBA00004574"/>
    </source>
</evidence>
<dbReference type="GO" id="GO:0005634">
    <property type="term" value="C:nucleus"/>
    <property type="evidence" value="ECO:0007669"/>
    <property type="project" value="UniProtKB-SubCell"/>
</dbReference>
<comment type="catalytic activity">
    <reaction evidence="28">
        <text>L-seryl-[protein] + ATP = O-phospho-L-seryl-[protein] + ADP + H(+)</text>
        <dbReference type="Rhea" id="RHEA:17989"/>
        <dbReference type="Rhea" id="RHEA-COMP:9863"/>
        <dbReference type="Rhea" id="RHEA-COMP:11604"/>
        <dbReference type="ChEBI" id="CHEBI:15378"/>
        <dbReference type="ChEBI" id="CHEBI:29999"/>
        <dbReference type="ChEBI" id="CHEBI:30616"/>
        <dbReference type="ChEBI" id="CHEBI:83421"/>
        <dbReference type="ChEBI" id="CHEBI:456216"/>
        <dbReference type="EC" id="2.7.11.1"/>
    </reaction>
</comment>
<keyword evidence="14" id="KW-0808">Transferase</keyword>
<evidence type="ECO:0000256" key="17">
    <source>
        <dbReference type="ARBA" id="ARBA00022777"/>
    </source>
</evidence>
<dbReference type="FunFam" id="1.10.510.10:FF:000845">
    <property type="entry name" value="Probable bifunctional tRNA threonylcarbamoyladenosine biosynthesis protein"/>
    <property type="match status" value="1"/>
</dbReference>
<dbReference type="Gene3D" id="3.30.200.20">
    <property type="entry name" value="Phosphorylase Kinase, domain 1"/>
    <property type="match status" value="1"/>
</dbReference>
<keyword evidence="23" id="KW-0804">Transcription</keyword>
<evidence type="ECO:0000256" key="3">
    <source>
        <dbReference type="ARBA" id="ARBA00004496"/>
    </source>
</evidence>
<keyword evidence="16" id="KW-0547">Nucleotide-binding</keyword>
<dbReference type="GO" id="GO:0016787">
    <property type="term" value="F:hydrolase activity"/>
    <property type="evidence" value="ECO:0007669"/>
    <property type="project" value="UniProtKB-KW"/>
</dbReference>
<dbReference type="GO" id="GO:0004674">
    <property type="term" value="F:protein serine/threonine kinase activity"/>
    <property type="evidence" value="ECO:0007669"/>
    <property type="project" value="UniProtKB-KW"/>
</dbReference>
<evidence type="ECO:0000256" key="24">
    <source>
        <dbReference type="ARBA" id="ARBA00023242"/>
    </source>
</evidence>
<dbReference type="EC" id="2.7.11.1" evidence="7"/>
<keyword evidence="11" id="KW-0963">Cytoplasm</keyword>
<evidence type="ECO:0000256" key="27">
    <source>
        <dbReference type="ARBA" id="ARBA00047899"/>
    </source>
</evidence>
<evidence type="ECO:0000256" key="9">
    <source>
        <dbReference type="ARBA" id="ARBA00019973"/>
    </source>
</evidence>
<evidence type="ECO:0000256" key="15">
    <source>
        <dbReference type="ARBA" id="ARBA00022694"/>
    </source>
</evidence>
<dbReference type="OrthoDB" id="3399at2759"/>
<dbReference type="PANTHER" id="PTHR12209:SF0">
    <property type="entry name" value="EKC_KEOPS COMPLEX SUBUNIT TP53RK"/>
    <property type="match status" value="1"/>
</dbReference>
<evidence type="ECO:0000256" key="6">
    <source>
        <dbReference type="ARBA" id="ARBA00011534"/>
    </source>
</evidence>
<evidence type="ECO:0000313" key="31">
    <source>
        <dbReference type="Proteomes" id="UP000799437"/>
    </source>
</evidence>
<dbReference type="SUPFAM" id="SSF56112">
    <property type="entry name" value="Protein kinase-like (PK-like)"/>
    <property type="match status" value="1"/>
</dbReference>
<dbReference type="GO" id="GO:0005524">
    <property type="term" value="F:ATP binding"/>
    <property type="evidence" value="ECO:0007669"/>
    <property type="project" value="UniProtKB-KW"/>
</dbReference>
<keyword evidence="17 30" id="KW-0418">Kinase</keyword>
<comment type="function">
    <text evidence="1">Component of the EKC/KEOPS complex that is required for the formation of a threonylcarbamoyl group on adenosine at position 37 (t(6)A37) in tRNAs that read codons beginning with adenine. The complex is probably involved in the transfer of the threonylcarbamoyl moiety of threonylcarbamoyl-AMP (TC-AMP) to the N6 group of A37. BUD32 has ATPase activity in the context of the EKC/KEOPS complex and likely plays a supporting role to the catalytic subunit KAE1. The EKC/KEOPS complex also promotes both telomere uncapping and telomere elongation. The complex is required for efficient recruitment of transcriptional coactivators.</text>
</comment>
<keyword evidence="21" id="KW-0805">Transcription regulation</keyword>
<evidence type="ECO:0000256" key="26">
    <source>
        <dbReference type="ARBA" id="ARBA00033194"/>
    </source>
</evidence>
<evidence type="ECO:0000256" key="28">
    <source>
        <dbReference type="ARBA" id="ARBA00048679"/>
    </source>
</evidence>
<comment type="subcellular location">
    <subcellularLocation>
        <location evidence="4">Chromosome</location>
        <location evidence="4">Telomere</location>
    </subcellularLocation>
    <subcellularLocation>
        <location evidence="3">Cytoplasm</location>
    </subcellularLocation>
    <subcellularLocation>
        <location evidence="2">Nucleus</location>
    </subcellularLocation>
</comment>
<dbReference type="Gene3D" id="1.10.510.10">
    <property type="entry name" value="Transferase(Phosphotransferase) domain 1"/>
    <property type="match status" value="1"/>
</dbReference>
<dbReference type="GeneID" id="54482563"/>
<evidence type="ECO:0000256" key="20">
    <source>
        <dbReference type="ARBA" id="ARBA00022895"/>
    </source>
</evidence>